<dbReference type="InterPro" id="IPR020904">
    <property type="entry name" value="Sc_DH/Rdtase_CS"/>
</dbReference>
<proteinExistence type="inferred from homology"/>
<dbReference type="PANTHER" id="PTHR43618">
    <property type="entry name" value="7-ALPHA-HYDROXYSTEROID DEHYDROGENASE"/>
    <property type="match status" value="1"/>
</dbReference>
<gene>
    <name evidence="4" type="ORF">MU0053_002880</name>
</gene>
<evidence type="ECO:0000256" key="2">
    <source>
        <dbReference type="ARBA" id="ARBA00022857"/>
    </source>
</evidence>
<dbReference type="PROSITE" id="PS00061">
    <property type="entry name" value="ADH_SHORT"/>
    <property type="match status" value="1"/>
</dbReference>
<dbReference type="Gene3D" id="3.40.50.720">
    <property type="entry name" value="NAD(P)-binding Rossmann-like Domain"/>
    <property type="match status" value="1"/>
</dbReference>
<keyword evidence="2" id="KW-0521">NADP</keyword>
<evidence type="ECO:0000256" key="1">
    <source>
        <dbReference type="ARBA" id="ARBA00006484"/>
    </source>
</evidence>
<dbReference type="Proteomes" id="UP001190465">
    <property type="component" value="Chromosome"/>
</dbReference>
<dbReference type="InterPro" id="IPR036291">
    <property type="entry name" value="NAD(P)-bd_dom_sf"/>
</dbReference>
<keyword evidence="3" id="KW-0560">Oxidoreductase</keyword>
<dbReference type="InterPro" id="IPR002347">
    <property type="entry name" value="SDR_fam"/>
</dbReference>
<dbReference type="SUPFAM" id="SSF51735">
    <property type="entry name" value="NAD(P)-binding Rossmann-fold domains"/>
    <property type="match status" value="1"/>
</dbReference>
<reference evidence="4 5" key="1">
    <citation type="submission" date="2023-08" db="EMBL/GenBank/DDBJ databases">
        <authorList>
            <person name="Folkvardsen B D."/>
            <person name="Norman A."/>
        </authorList>
    </citation>
    <scope>NUCLEOTIDE SEQUENCE [LARGE SCALE GENOMIC DNA]</scope>
    <source>
        <strain evidence="4 5">Mu0053</strain>
    </source>
</reference>
<dbReference type="Pfam" id="PF13561">
    <property type="entry name" value="adh_short_C2"/>
    <property type="match status" value="1"/>
</dbReference>
<comment type="similarity">
    <text evidence="1">Belongs to the short-chain dehydrogenases/reductases (SDR) family.</text>
</comment>
<evidence type="ECO:0000313" key="5">
    <source>
        <dbReference type="Proteomes" id="UP001190465"/>
    </source>
</evidence>
<dbReference type="PANTHER" id="PTHR43618:SF12">
    <property type="entry name" value="OXIDOREDUCTASE, SHORT-CHAIN DEHYDROGENASE_REDUCTASE FAMILY (AFU_ORTHOLOGUE AFUA_1G14540)"/>
    <property type="match status" value="1"/>
</dbReference>
<protein>
    <submittedName>
        <fullName evidence="4">SDR family oxidoreductase</fullName>
    </submittedName>
</protein>
<organism evidence="4 5">
    <name type="scientific">[Mycobacterium] burgundiense</name>
    <dbReference type="NCBI Taxonomy" id="3064286"/>
    <lineage>
        <taxon>Bacteria</taxon>
        <taxon>Bacillati</taxon>
        <taxon>Actinomycetota</taxon>
        <taxon>Actinomycetes</taxon>
        <taxon>Mycobacteriales</taxon>
        <taxon>Mycobacteriaceae</taxon>
        <taxon>Mycolicibacterium</taxon>
    </lineage>
</organism>
<evidence type="ECO:0000256" key="3">
    <source>
        <dbReference type="ARBA" id="ARBA00023002"/>
    </source>
</evidence>
<dbReference type="InterPro" id="IPR052178">
    <property type="entry name" value="Sec_Metab_Biosynth_SDR"/>
</dbReference>
<accession>A0ABM9LV46</accession>
<dbReference type="PRINTS" id="PR00081">
    <property type="entry name" value="GDHRDH"/>
</dbReference>
<evidence type="ECO:0000313" key="4">
    <source>
        <dbReference type="EMBL" id="CAJ1505221.1"/>
    </source>
</evidence>
<dbReference type="PRINTS" id="PR00080">
    <property type="entry name" value="SDRFAMILY"/>
</dbReference>
<keyword evidence="5" id="KW-1185">Reference proteome</keyword>
<dbReference type="RefSeq" id="WP_308478323.1">
    <property type="nucleotide sequence ID" value="NZ_OY726397.1"/>
</dbReference>
<sequence>MVEELFSVAGKTALITGGTSGIGLMIAEGYLRAGVKVYVSSRKPDACAAAVRQLSEFGDVFAIPADVSDEAQCRALIDDVGGREDRLHILVNNAGAVWGEPFDTFPLEAFDKVLTLNVKAPFALTQLARPLLDAAAVEDDPARVINVGSVDGIVVPRTPTFSYSASKAAVHQLTKHMAHVLAPKILVNAIAPGPFQSKMMAATLDAVGEQLAASAPVQRIGRAEDMMGAAIYLAARASNYVTGAVIPVDGGLSTTAGLSL</sequence>
<name>A0ABM9LV46_9MYCO</name>
<dbReference type="EMBL" id="OY726397">
    <property type="protein sequence ID" value="CAJ1505221.1"/>
    <property type="molecule type" value="Genomic_DNA"/>
</dbReference>